<evidence type="ECO:0000256" key="6">
    <source>
        <dbReference type="ARBA" id="ARBA00022725"/>
    </source>
</evidence>
<dbReference type="InterPro" id="IPR002159">
    <property type="entry name" value="CD36_fam"/>
</dbReference>
<comment type="subcellular location">
    <subcellularLocation>
        <location evidence="1">Cell membrane</location>
    </subcellularLocation>
</comment>
<keyword evidence="15" id="KW-1185">Reference proteome</keyword>
<evidence type="ECO:0000256" key="2">
    <source>
        <dbReference type="ARBA" id="ARBA00010532"/>
    </source>
</evidence>
<keyword evidence="6" id="KW-0552">Olfaction</keyword>
<dbReference type="PANTHER" id="PTHR11923">
    <property type="entry name" value="SCAVENGER RECEPTOR CLASS B TYPE-1 SR-B1"/>
    <property type="match status" value="1"/>
</dbReference>
<dbReference type="GO" id="GO:0005737">
    <property type="term" value="C:cytoplasm"/>
    <property type="evidence" value="ECO:0007669"/>
    <property type="project" value="TreeGrafter"/>
</dbReference>
<evidence type="ECO:0000256" key="11">
    <source>
        <dbReference type="ARBA" id="ARBA00023180"/>
    </source>
</evidence>
<dbReference type="GO" id="GO:0005886">
    <property type="term" value="C:plasma membrane"/>
    <property type="evidence" value="ECO:0007669"/>
    <property type="project" value="UniProtKB-SubCell"/>
</dbReference>
<comment type="similarity">
    <text evidence="2">Belongs to the CD36 family.</text>
</comment>
<evidence type="ECO:0000256" key="5">
    <source>
        <dbReference type="ARBA" id="ARBA00022692"/>
    </source>
</evidence>
<evidence type="ECO:0000313" key="14">
    <source>
        <dbReference type="EMBL" id="KAK9736319.1"/>
    </source>
</evidence>
<comment type="caution">
    <text evidence="14">The sequence shown here is derived from an EMBL/GenBank/DDBJ whole genome shotgun (WGS) entry which is preliminary data.</text>
</comment>
<feature type="transmembrane region" description="Helical" evidence="13">
    <location>
        <begin position="474"/>
        <end position="496"/>
    </location>
</feature>
<keyword evidence="7 13" id="KW-1133">Transmembrane helix</keyword>
<evidence type="ECO:0000256" key="12">
    <source>
        <dbReference type="ARBA" id="ARBA00040645"/>
    </source>
</evidence>
<keyword evidence="9" id="KW-1015">Disulfide bond</keyword>
<dbReference type="EMBL" id="JASPKY010000115">
    <property type="protein sequence ID" value="KAK9736317.1"/>
    <property type="molecule type" value="Genomic_DNA"/>
</dbReference>
<evidence type="ECO:0000256" key="10">
    <source>
        <dbReference type="ARBA" id="ARBA00023170"/>
    </source>
</evidence>
<dbReference type="GO" id="GO:0005044">
    <property type="term" value="F:scavenger receptor activity"/>
    <property type="evidence" value="ECO:0007669"/>
    <property type="project" value="TreeGrafter"/>
</dbReference>
<organism evidence="14 15">
    <name type="scientific">Popillia japonica</name>
    <name type="common">Japanese beetle</name>
    <dbReference type="NCBI Taxonomy" id="7064"/>
    <lineage>
        <taxon>Eukaryota</taxon>
        <taxon>Metazoa</taxon>
        <taxon>Ecdysozoa</taxon>
        <taxon>Arthropoda</taxon>
        <taxon>Hexapoda</taxon>
        <taxon>Insecta</taxon>
        <taxon>Pterygota</taxon>
        <taxon>Neoptera</taxon>
        <taxon>Endopterygota</taxon>
        <taxon>Coleoptera</taxon>
        <taxon>Polyphaga</taxon>
        <taxon>Scarabaeiformia</taxon>
        <taxon>Scarabaeidae</taxon>
        <taxon>Rutelinae</taxon>
        <taxon>Popillia</taxon>
    </lineage>
</organism>
<dbReference type="EMBL" id="JASPKY010000115">
    <property type="protein sequence ID" value="KAK9736319.1"/>
    <property type="molecule type" value="Genomic_DNA"/>
</dbReference>
<keyword evidence="10" id="KW-0675">Receptor</keyword>
<dbReference type="PANTHER" id="PTHR11923:SF109">
    <property type="entry name" value="SENSORY NEURON MEMBRANE PROTEIN 2"/>
    <property type="match status" value="1"/>
</dbReference>
<keyword evidence="5 13" id="KW-0812">Transmembrane</keyword>
<gene>
    <name evidence="14" type="ORF">QE152_g12580</name>
</gene>
<evidence type="ECO:0000313" key="15">
    <source>
        <dbReference type="Proteomes" id="UP001458880"/>
    </source>
</evidence>
<evidence type="ECO:0000256" key="3">
    <source>
        <dbReference type="ARBA" id="ARBA00022475"/>
    </source>
</evidence>
<dbReference type="Proteomes" id="UP001458880">
    <property type="component" value="Unassembled WGS sequence"/>
</dbReference>
<dbReference type="Pfam" id="PF01130">
    <property type="entry name" value="CD36"/>
    <property type="match status" value="1"/>
</dbReference>
<keyword evidence="8 13" id="KW-0472">Membrane</keyword>
<evidence type="ECO:0000256" key="7">
    <source>
        <dbReference type="ARBA" id="ARBA00022989"/>
    </source>
</evidence>
<evidence type="ECO:0000256" key="8">
    <source>
        <dbReference type="ARBA" id="ARBA00023136"/>
    </source>
</evidence>
<dbReference type="PRINTS" id="PR01609">
    <property type="entry name" value="CD36FAMILY"/>
</dbReference>
<protein>
    <recommendedName>
        <fullName evidence="12">Sensory neuron membrane protein 2</fullName>
    </recommendedName>
</protein>
<feature type="transmembrane region" description="Helical" evidence="13">
    <location>
        <begin position="7"/>
        <end position="31"/>
    </location>
</feature>
<evidence type="ECO:0000256" key="13">
    <source>
        <dbReference type="SAM" id="Phobius"/>
    </source>
</evidence>
<evidence type="ECO:0000256" key="9">
    <source>
        <dbReference type="ARBA" id="ARBA00023157"/>
    </source>
</evidence>
<keyword evidence="4" id="KW-0716">Sensory transduction</keyword>
<dbReference type="GO" id="GO:0007608">
    <property type="term" value="P:sensory perception of smell"/>
    <property type="evidence" value="ECO:0007669"/>
    <property type="project" value="UniProtKB-KW"/>
</dbReference>
<dbReference type="AlphaFoldDB" id="A0AAW1LR85"/>
<sequence length="502" mass="56909">MSTSGKVIPIVILALGIVGVVLFVLGFVFGFSSALDGVINSQIESSVRLERGTDQFNRWEELPFPLHFKVYAFHVVNPDAILEGARPIVQEVGPFVYNQYRRKENIQYDRLTDTYTYTQRQVYEFNEELSAFSEDTTITVLNIALQGVFLTINETVAVLVNEYWRDMFGGDGYFLNIPAKSLFFEGYQFCETTNLDVPSIICRMMREAVEDSKTITYDGERYRFSFFGHKNNSDDGFYNVSGGNLDINTLGAIRSWEYTQELQAWDGENSPCNRIRGRDSSIYPPFNNDSSNFDIFNTDICRIVNLKTTGNTTYEDIEAIVATLGIDEMANDGDKSCYCIKKTLDINAEAECLPKGFADMQSCLAAPILASFPHMLWADTSYSSTVLGLLPNPDKHQTFVALEPNTGTPLQGAKRLQFNTICRPITNLDITQSLNRSVFPVIWVEEGFNLPEEQVQQIKDDYFSRLRMLDNVSYALIGVGAALMVICMLYFIYFTYKKFCNK</sequence>
<evidence type="ECO:0000256" key="1">
    <source>
        <dbReference type="ARBA" id="ARBA00004236"/>
    </source>
</evidence>
<keyword evidence="3" id="KW-1003">Cell membrane</keyword>
<accession>A0AAW1LR85</accession>
<keyword evidence="11" id="KW-0325">Glycoprotein</keyword>
<name>A0AAW1LR85_POPJA</name>
<reference evidence="14" key="1">
    <citation type="submission" date="2023-05" db="EMBL/GenBank/DDBJ databases">
        <authorList>
            <person name="Nardi F."/>
            <person name="Carapelli A."/>
            <person name="Cucini C."/>
        </authorList>
    </citation>
    <scope>NUCLEOTIDE SEQUENCE</scope>
    <source>
        <strain evidence="14">DMR45628</strain>
        <tissue evidence="14">Testes</tissue>
    </source>
</reference>
<proteinExistence type="inferred from homology"/>
<reference evidence="14 15" key="2">
    <citation type="journal article" date="2024" name="BMC Genomics">
        <title>De novo assembly and annotation of Popillia japonica's genome with initial clues to its potential as an invasive pest.</title>
        <authorList>
            <person name="Cucini C."/>
            <person name="Boschi S."/>
            <person name="Funari R."/>
            <person name="Cardaioli E."/>
            <person name="Iannotti N."/>
            <person name="Marturano G."/>
            <person name="Paoli F."/>
            <person name="Bruttini M."/>
            <person name="Carapelli A."/>
            <person name="Frati F."/>
            <person name="Nardi F."/>
        </authorList>
    </citation>
    <scope>NUCLEOTIDE SEQUENCE [LARGE SCALE GENOMIC DNA]</scope>
    <source>
        <strain evidence="14">DMR45628</strain>
    </source>
</reference>
<evidence type="ECO:0000256" key="4">
    <source>
        <dbReference type="ARBA" id="ARBA00022606"/>
    </source>
</evidence>